<feature type="domain" description="Toprim" evidence="13">
    <location>
        <begin position="262"/>
        <end position="342"/>
    </location>
</feature>
<dbReference type="Pfam" id="PF01807">
    <property type="entry name" value="Zn_ribbon_DnaG"/>
    <property type="match status" value="1"/>
</dbReference>
<dbReference type="InterPro" id="IPR050219">
    <property type="entry name" value="DnaG_primase"/>
</dbReference>
<evidence type="ECO:0000259" key="13">
    <source>
        <dbReference type="PROSITE" id="PS50880"/>
    </source>
</evidence>
<keyword evidence="15" id="KW-1185">Reference proteome</keyword>
<dbReference type="Gene3D" id="3.90.580.10">
    <property type="entry name" value="Zinc finger, CHC2-type domain"/>
    <property type="match status" value="1"/>
</dbReference>
<dbReference type="Pfam" id="PF08275">
    <property type="entry name" value="DNAG_N"/>
    <property type="match status" value="1"/>
</dbReference>
<dbReference type="InterPro" id="IPR034151">
    <property type="entry name" value="TOPRIM_DnaG_bac"/>
</dbReference>
<dbReference type="InterPro" id="IPR036977">
    <property type="entry name" value="DNA_primase_Znf_CHC2"/>
</dbReference>
<dbReference type="InterPro" id="IPR006171">
    <property type="entry name" value="TOPRIM_dom"/>
</dbReference>
<dbReference type="PROSITE" id="PS50880">
    <property type="entry name" value="TOPRIM"/>
    <property type="match status" value="1"/>
</dbReference>
<dbReference type="Proteomes" id="UP001629058">
    <property type="component" value="Unassembled WGS sequence"/>
</dbReference>
<keyword evidence="3" id="KW-0808">Transferase</keyword>
<evidence type="ECO:0000256" key="2">
    <source>
        <dbReference type="ARBA" id="ARBA00022515"/>
    </source>
</evidence>
<feature type="compositionally biased region" description="Acidic residues" evidence="12">
    <location>
        <begin position="1084"/>
        <end position="1095"/>
    </location>
</feature>
<dbReference type="InterPro" id="IPR013264">
    <property type="entry name" value="DNAG_N"/>
</dbReference>
<evidence type="ECO:0000256" key="10">
    <source>
        <dbReference type="ARBA" id="ARBA00023125"/>
    </source>
</evidence>
<evidence type="ECO:0000256" key="1">
    <source>
        <dbReference type="ARBA" id="ARBA00022478"/>
    </source>
</evidence>
<keyword evidence="2" id="KW-0639">Primosome</keyword>
<dbReference type="InterPro" id="IPR002694">
    <property type="entry name" value="Znf_CHC2"/>
</dbReference>
<dbReference type="Pfam" id="PF13155">
    <property type="entry name" value="Toprim_2"/>
    <property type="match status" value="1"/>
</dbReference>
<evidence type="ECO:0000256" key="4">
    <source>
        <dbReference type="ARBA" id="ARBA00022695"/>
    </source>
</evidence>
<reference evidence="14 15" key="1">
    <citation type="submission" date="2024-06" db="EMBL/GenBank/DDBJ databases">
        <authorList>
            <person name="Kaempfer P."/>
            <person name="Viver T."/>
        </authorList>
    </citation>
    <scope>NUCLEOTIDE SEQUENCE [LARGE SCALE GENOMIC DNA]</scope>
    <source>
        <strain evidence="14 15">ST-37</strain>
    </source>
</reference>
<dbReference type="PANTHER" id="PTHR30313:SF2">
    <property type="entry name" value="DNA PRIMASE"/>
    <property type="match status" value="1"/>
</dbReference>
<keyword evidence="8" id="KW-0862">Zinc</keyword>
<evidence type="ECO:0000313" key="15">
    <source>
        <dbReference type="Proteomes" id="UP001629058"/>
    </source>
</evidence>
<evidence type="ECO:0000256" key="5">
    <source>
        <dbReference type="ARBA" id="ARBA00022705"/>
    </source>
</evidence>
<name>A0ABW8Y4H8_9FLAO</name>
<keyword evidence="7" id="KW-0863">Zinc-finger</keyword>
<evidence type="ECO:0000256" key="7">
    <source>
        <dbReference type="ARBA" id="ARBA00022771"/>
    </source>
</evidence>
<proteinExistence type="predicted"/>
<comment type="caution">
    <text evidence="14">The sequence shown here is derived from an EMBL/GenBank/DDBJ whole genome shotgun (WGS) entry which is preliminary data.</text>
</comment>
<keyword evidence="1" id="KW-0240">DNA-directed RNA polymerase</keyword>
<evidence type="ECO:0000256" key="6">
    <source>
        <dbReference type="ARBA" id="ARBA00022723"/>
    </source>
</evidence>
<keyword evidence="5" id="KW-0235">DNA replication</keyword>
<evidence type="ECO:0000256" key="8">
    <source>
        <dbReference type="ARBA" id="ARBA00022833"/>
    </source>
</evidence>
<organism evidence="14 15">
    <name type="scientific">Chryseobacterium terrae</name>
    <dbReference type="NCBI Taxonomy" id="3163299"/>
    <lineage>
        <taxon>Bacteria</taxon>
        <taxon>Pseudomonadati</taxon>
        <taxon>Bacteroidota</taxon>
        <taxon>Flavobacteriia</taxon>
        <taxon>Flavobacteriales</taxon>
        <taxon>Weeksellaceae</taxon>
        <taxon>Chryseobacterium group</taxon>
        <taxon>Chryseobacterium</taxon>
    </lineage>
</organism>
<keyword evidence="10" id="KW-0238">DNA-binding</keyword>
<evidence type="ECO:0000256" key="3">
    <source>
        <dbReference type="ARBA" id="ARBA00022679"/>
    </source>
</evidence>
<dbReference type="SUPFAM" id="SSF56731">
    <property type="entry name" value="DNA primase core"/>
    <property type="match status" value="1"/>
</dbReference>
<protein>
    <submittedName>
        <fullName evidence="14">DNA primase</fullName>
    </submittedName>
</protein>
<dbReference type="SUPFAM" id="SSF57783">
    <property type="entry name" value="Zinc beta-ribbon"/>
    <property type="match status" value="1"/>
</dbReference>
<keyword evidence="4" id="KW-0548">Nucleotidyltransferase</keyword>
<dbReference type="RefSeq" id="WP_408091349.1">
    <property type="nucleotide sequence ID" value="NZ_JBELPY010000009.1"/>
</dbReference>
<dbReference type="EMBL" id="JBELPY010000009">
    <property type="protein sequence ID" value="MFL9835014.1"/>
    <property type="molecule type" value="Genomic_DNA"/>
</dbReference>
<gene>
    <name evidence="14" type="primary">dnaG</name>
    <name evidence="14" type="ORF">ABS765_13370</name>
</gene>
<sequence>MSKISQQTIDEIKDYTLSDALKGFVNLQKAGSVLKGISPFVEEKTPSFMVSDAKGIWKCYASGKGGKHLISFLMQTENLDFVAAVTKAAHELKIILRYEEETNEDKEKREKKEIFQSIITKANNKYIQNFKRLPADHWAKKYMTETRAFSEEILELFDIGYAYSESQLLPIIKNEGLLADALEIGIVKQNENNEANHYDFFRDRVVFPIYNHRTYPVGFNARINPYSDSKTKYLNSTESPIFKKGNILYGFNLARTGIRFFDYAILVEGPTDVMRMHQVGFNNTVGTLGTALTVEHINLLKQVTKKVVIFRDRDANESGQKAAKRDLELLVKNGMFAEIIVPENEGDDPDTIGQRMGKDSISYISALMEDAVMYMFKGKYSEVMFSTLSEIEKENEEYFQKNGKLPKVKKIIMQPAHKKNFVEFVGKTLHNISDDLIRNQYIKLVVDKYKGDLSEKEINDTIKIIEEENKPKRISWIDEYDYNLPDYVSCELNDVIKDIKEYGIFQSDNRIFAKEGKAAPYYFTEISNFSIEIVQHMQDEKFPMKLIKVCNVHGIEKIFDVKSDFINTLQSFKNVVTAYGNFFFSGSASNHESLLKYLFDKMGNGRKIDILGWQPEGFWVWNNKVIIPGDHEEELNKEGLFKYNGESYYIPSANKNYEKNMFAFGPQKKFKSIKSEITTANYFHQVYKVHREHAITGLLFGVASLFQDIIVNATGFFPILFYFGPASTGKDNLGEAIQSLLGVPQTAIQLEGGASTIKAQIREFSQFNNGISQLSEYKRGNPQLDGVLKGLWDRSGYKRGSLESRVATDEIPILSSTILTGNDYPDAEALITRCLWEEMKVQEFDENAKLEYNKLKDVIKKGVSGISDYFINRRAYFEENFLETYRSNVNLLNELDSFKDTTSRIISNLSVIMSIYNLFEKENYFPFGQSEIIRHFAEMVDNQKRKLASASPFIKFWDCFIMCMRGSVTDRLIVNTDIRIDGATLLFNFKTAFMKIQRMWLAQYQEAAPDQRKMKEILKEDSSFLAEGVKVRVDKDGTPTSAFSVDLSKLGAIHGDIIHQVNVQLNQATLFAVDEAQDQRADNNEEEDELFDDEGEPRKLGFKF</sequence>
<dbReference type="InterPro" id="IPR037068">
    <property type="entry name" value="DNA_primase_core_N_sf"/>
</dbReference>
<accession>A0ABW8Y4H8</accession>
<dbReference type="NCBIfam" id="TIGR01391">
    <property type="entry name" value="dnaG"/>
    <property type="match status" value="1"/>
</dbReference>
<feature type="region of interest" description="Disordered" evidence="12">
    <location>
        <begin position="1077"/>
        <end position="1104"/>
    </location>
</feature>
<dbReference type="InterPro" id="IPR006295">
    <property type="entry name" value="DNA_primase_DnaG"/>
</dbReference>
<evidence type="ECO:0000313" key="14">
    <source>
        <dbReference type="EMBL" id="MFL9835014.1"/>
    </source>
</evidence>
<dbReference type="Gene3D" id="3.90.980.10">
    <property type="entry name" value="DNA primase, catalytic core, N-terminal domain"/>
    <property type="match status" value="1"/>
</dbReference>
<evidence type="ECO:0000256" key="11">
    <source>
        <dbReference type="ARBA" id="ARBA00023163"/>
    </source>
</evidence>
<evidence type="ECO:0000256" key="12">
    <source>
        <dbReference type="SAM" id="MobiDB-lite"/>
    </source>
</evidence>
<dbReference type="PANTHER" id="PTHR30313">
    <property type="entry name" value="DNA PRIMASE"/>
    <property type="match status" value="1"/>
</dbReference>
<keyword evidence="6" id="KW-0479">Metal-binding</keyword>
<evidence type="ECO:0000256" key="9">
    <source>
        <dbReference type="ARBA" id="ARBA00022842"/>
    </source>
</evidence>
<dbReference type="SMART" id="SM00493">
    <property type="entry name" value="TOPRIM"/>
    <property type="match status" value="1"/>
</dbReference>
<dbReference type="CDD" id="cd03364">
    <property type="entry name" value="TOPRIM_DnaG_primases"/>
    <property type="match status" value="1"/>
</dbReference>
<dbReference type="Gene3D" id="3.40.1360.10">
    <property type="match status" value="1"/>
</dbReference>
<keyword evidence="11" id="KW-0804">Transcription</keyword>
<dbReference type="SMART" id="SM00400">
    <property type="entry name" value="ZnF_CHCC"/>
    <property type="match status" value="1"/>
</dbReference>
<keyword evidence="9" id="KW-0460">Magnesium</keyword>